<evidence type="ECO:0000313" key="1">
    <source>
        <dbReference type="EMBL" id="EYR63135.1"/>
    </source>
</evidence>
<dbReference type="AlphaFoldDB" id="A0A021VSW1"/>
<reference evidence="1 2" key="1">
    <citation type="submission" date="2014-01" db="EMBL/GenBank/DDBJ databases">
        <title>Actinotalea ferrariae CF5-4.</title>
        <authorList>
            <person name="Chen F."/>
            <person name="Li Y."/>
            <person name="Wang G."/>
        </authorList>
    </citation>
    <scope>NUCLEOTIDE SEQUENCE [LARGE SCALE GENOMIC DNA]</scope>
    <source>
        <strain evidence="1 2">CF5-4</strain>
    </source>
</reference>
<dbReference type="Proteomes" id="UP000019753">
    <property type="component" value="Unassembled WGS sequence"/>
</dbReference>
<proteinExistence type="predicted"/>
<evidence type="ECO:0000313" key="2">
    <source>
        <dbReference type="Proteomes" id="UP000019753"/>
    </source>
</evidence>
<dbReference type="OrthoDB" id="9901743at2"/>
<dbReference type="RefSeq" id="WP_034226506.1">
    <property type="nucleotide sequence ID" value="NZ_AXCW01000123.1"/>
</dbReference>
<comment type="caution">
    <text evidence="1">The sequence shown here is derived from an EMBL/GenBank/DDBJ whole genome shotgun (WGS) entry which is preliminary data.</text>
</comment>
<protein>
    <submittedName>
        <fullName evidence="1">Uncharacterized protein</fullName>
    </submittedName>
</protein>
<accession>A0A021VSW1</accession>
<gene>
    <name evidence="1" type="ORF">N866_02720</name>
</gene>
<keyword evidence="2" id="KW-1185">Reference proteome</keyword>
<dbReference type="EMBL" id="AXCW01000123">
    <property type="protein sequence ID" value="EYR63135.1"/>
    <property type="molecule type" value="Genomic_DNA"/>
</dbReference>
<organism evidence="1 2">
    <name type="scientific">Actinotalea ferrariae CF5-4</name>
    <dbReference type="NCBI Taxonomy" id="948458"/>
    <lineage>
        <taxon>Bacteria</taxon>
        <taxon>Bacillati</taxon>
        <taxon>Actinomycetota</taxon>
        <taxon>Actinomycetes</taxon>
        <taxon>Micrococcales</taxon>
        <taxon>Cellulomonadaceae</taxon>
        <taxon>Actinotalea</taxon>
    </lineage>
</organism>
<name>A0A021VSW1_9CELL</name>
<sequence length="98" mass="10524">MPGQPNLVKTRLECSRCGFALKLCVPVRTGVHPLLRCDHPAHGTLGGDTGGAGMLCPHAADRSLLTGDRLTTLVEAVMPRRLREWKRLGVVVVPCDAT</sequence>